<evidence type="ECO:0000256" key="3">
    <source>
        <dbReference type="ARBA" id="ARBA00022490"/>
    </source>
</evidence>
<dbReference type="PANTHER" id="PTHR13697:SF52">
    <property type="entry name" value="ATP-DEPENDENT 6-PHOSPHOFRUCTOKINASE 3"/>
    <property type="match status" value="1"/>
</dbReference>
<dbReference type="InterPro" id="IPR022953">
    <property type="entry name" value="ATP_PFK"/>
</dbReference>
<dbReference type="NCBIfam" id="NF002872">
    <property type="entry name" value="PRK03202.1"/>
    <property type="match status" value="1"/>
</dbReference>
<dbReference type="HAMAP" id="MF_01976">
    <property type="entry name" value="Phosphofructokinase_III"/>
    <property type="match status" value="1"/>
</dbReference>
<keyword evidence="4 9" id="KW-0808">Transferase</keyword>
<gene>
    <name evidence="9" type="primary">pfkA</name>
    <name evidence="11" type="ORF">J8C05_09275</name>
</gene>
<organism evidence="11 12">
    <name type="scientific">Chloracidobacterium sp. N</name>
    <dbReference type="NCBI Taxonomy" id="2821540"/>
    <lineage>
        <taxon>Bacteria</taxon>
        <taxon>Pseudomonadati</taxon>
        <taxon>Acidobacteriota</taxon>
        <taxon>Terriglobia</taxon>
        <taxon>Terriglobales</taxon>
        <taxon>Acidobacteriaceae</taxon>
        <taxon>Chloracidobacterium</taxon>
        <taxon>Chloracidobacterium aggregatum</taxon>
    </lineage>
</organism>
<dbReference type="InterPro" id="IPR035966">
    <property type="entry name" value="PKF_sf"/>
</dbReference>
<dbReference type="PIRSF" id="PIRSF000532">
    <property type="entry name" value="ATP_PFK_prok"/>
    <property type="match status" value="1"/>
</dbReference>
<keyword evidence="3 9" id="KW-0963">Cytoplasm</keyword>
<evidence type="ECO:0000256" key="4">
    <source>
        <dbReference type="ARBA" id="ARBA00022679"/>
    </source>
</evidence>
<feature type="binding site" evidence="9">
    <location>
        <begin position="104"/>
        <end position="107"/>
    </location>
    <ligand>
        <name>ATP</name>
        <dbReference type="ChEBI" id="CHEBI:30616"/>
    </ligand>
</feature>
<reference evidence="11 12" key="1">
    <citation type="submission" date="2021-03" db="EMBL/GenBank/DDBJ databases">
        <title>Genomic and phenotypic characterization of Chloracidobacterium isolates provides evidence for multiple species.</title>
        <authorList>
            <person name="Saini M.K."/>
            <person name="Costas A.M.G."/>
            <person name="Tank M."/>
            <person name="Bryant D.A."/>
        </authorList>
    </citation>
    <scope>NUCLEOTIDE SEQUENCE [LARGE SCALE GENOMIC DNA]</scope>
    <source>
        <strain evidence="11 12">N</strain>
    </source>
</reference>
<evidence type="ECO:0000313" key="12">
    <source>
        <dbReference type="Proteomes" id="UP000677668"/>
    </source>
</evidence>
<feature type="binding site" evidence="9">
    <location>
        <position position="13"/>
    </location>
    <ligand>
        <name>ATP</name>
        <dbReference type="ChEBI" id="CHEBI:30616"/>
    </ligand>
</feature>
<evidence type="ECO:0000256" key="7">
    <source>
        <dbReference type="ARBA" id="ARBA00022842"/>
    </source>
</evidence>
<evidence type="ECO:0000259" key="10">
    <source>
        <dbReference type="Pfam" id="PF00365"/>
    </source>
</evidence>
<accession>A0ABX8B1E4</accession>
<dbReference type="InterPro" id="IPR012829">
    <property type="entry name" value="Phosphofructokinase_III"/>
</dbReference>
<feature type="binding site" evidence="9">
    <location>
        <position position="165"/>
    </location>
    <ligand>
        <name>substrate</name>
        <note>ligand shared between dimeric partners</note>
    </ligand>
</feature>
<dbReference type="EMBL" id="CP072642">
    <property type="protein sequence ID" value="QUV93555.1"/>
    <property type="molecule type" value="Genomic_DNA"/>
</dbReference>
<keyword evidence="8 9" id="KW-0324">Glycolysis</keyword>
<feature type="binding site" description="in other chain" evidence="9">
    <location>
        <begin position="128"/>
        <end position="130"/>
    </location>
    <ligand>
        <name>substrate</name>
        <note>ligand shared between dimeric partners</note>
    </ligand>
</feature>
<dbReference type="Proteomes" id="UP000677668">
    <property type="component" value="Chromosome 1"/>
</dbReference>
<feature type="domain" description="Phosphofructokinase" evidence="10">
    <location>
        <begin position="6"/>
        <end position="302"/>
    </location>
</feature>
<comment type="function">
    <text evidence="9">Catalyzes the phosphorylation of D-fructose 6-phosphate to fructose 1,6-bisphosphate by ATP, the first committing step of glycolysis.</text>
</comment>
<comment type="subcellular location">
    <subcellularLocation>
        <location evidence="9">Cytoplasm</location>
    </subcellularLocation>
</comment>
<dbReference type="EC" id="2.7.1.11" evidence="9"/>
<dbReference type="PANTHER" id="PTHR13697">
    <property type="entry name" value="PHOSPHOFRUCTOKINASE"/>
    <property type="match status" value="1"/>
</dbReference>
<comment type="catalytic activity">
    <reaction evidence="9">
        <text>beta-D-fructose 6-phosphate + ATP = beta-D-fructose 1,6-bisphosphate + ADP + H(+)</text>
        <dbReference type="Rhea" id="RHEA:16109"/>
        <dbReference type="ChEBI" id="CHEBI:15378"/>
        <dbReference type="ChEBI" id="CHEBI:30616"/>
        <dbReference type="ChEBI" id="CHEBI:32966"/>
        <dbReference type="ChEBI" id="CHEBI:57634"/>
        <dbReference type="ChEBI" id="CHEBI:456216"/>
        <dbReference type="EC" id="2.7.1.11"/>
    </reaction>
</comment>
<comment type="pathway">
    <text evidence="2 9">Carbohydrate degradation; glycolysis; D-glyceraldehyde 3-phosphate and glycerone phosphate from D-glucose: step 3/4.</text>
</comment>
<evidence type="ECO:0000256" key="2">
    <source>
        <dbReference type="ARBA" id="ARBA00004679"/>
    </source>
</evidence>
<dbReference type="Gene3D" id="3.40.50.460">
    <property type="entry name" value="Phosphofructokinase domain"/>
    <property type="match status" value="1"/>
</dbReference>
<feature type="binding site" evidence="9">
    <location>
        <position position="270"/>
    </location>
    <ligand>
        <name>substrate</name>
        <note>ligand shared between dimeric partners</note>
    </ligand>
</feature>
<keyword evidence="6 9" id="KW-0418">Kinase</keyword>
<dbReference type="SUPFAM" id="SSF53784">
    <property type="entry name" value="Phosphofructokinase"/>
    <property type="match status" value="1"/>
</dbReference>
<comment type="caution">
    <text evidence="9">Lacks conserved residue(s) required for the propagation of feature annotation.</text>
</comment>
<dbReference type="InterPro" id="IPR012003">
    <property type="entry name" value="ATP_PFK_prok-type"/>
</dbReference>
<evidence type="ECO:0000256" key="5">
    <source>
        <dbReference type="ARBA" id="ARBA00022723"/>
    </source>
</evidence>
<feature type="binding site" description="in other chain" evidence="9">
    <location>
        <position position="225"/>
    </location>
    <ligand>
        <name>substrate</name>
        <note>ligand shared between dimeric partners</note>
    </ligand>
</feature>
<evidence type="ECO:0000256" key="1">
    <source>
        <dbReference type="ARBA" id="ARBA00001946"/>
    </source>
</evidence>
<protein>
    <recommendedName>
        <fullName evidence="9">ATP-dependent 6-phosphofructokinase</fullName>
        <shortName evidence="9">ATP-PFK</shortName>
        <shortName evidence="9">Phosphofructokinase</shortName>
        <ecNumber evidence="9">2.7.1.11</ecNumber>
    </recommendedName>
    <alternativeName>
        <fullName evidence="9">Phosphohexokinase</fullName>
    </alternativeName>
</protein>
<keyword evidence="7 9" id="KW-0460">Magnesium</keyword>
<keyword evidence="9" id="KW-0547">Nucleotide-binding</keyword>
<dbReference type="RefSeq" id="WP_211421925.1">
    <property type="nucleotide sequence ID" value="NZ_CP072642.1"/>
</dbReference>
<feature type="binding site" description="in other chain" evidence="9">
    <location>
        <begin position="276"/>
        <end position="279"/>
    </location>
    <ligand>
        <name>substrate</name>
        <note>ligand shared between dimeric partners</note>
    </ligand>
</feature>
<keyword evidence="9" id="KW-0067">ATP-binding</keyword>
<evidence type="ECO:0000256" key="8">
    <source>
        <dbReference type="ARBA" id="ARBA00023152"/>
    </source>
</evidence>
<feature type="binding site" description="in other chain" evidence="9">
    <location>
        <begin position="172"/>
        <end position="174"/>
    </location>
    <ligand>
        <name>substrate</name>
        <note>ligand shared between dimeric partners</note>
    </ligand>
</feature>
<comment type="subunit">
    <text evidence="9">Homodimer or homotetramer.</text>
</comment>
<sequence length="346" mass="37776">MEVRTLGVLTGGGDAPGLNAALRAVVRRAMQYGIRVLGIHQGWNGLIHGRVEPLTRYSISGILPRGGTILGTSRINPLETDEVAERVRANWRKYELDALVVIGGEGTLSAALDMHRRYDYPIVGVPKTIDNDLCGTDMTFGFDTALSVATEAIDRLHTTAESHDRVMVVEVMGRHAGWIAAGAGIAGGADIILVPEHPFRISEVCQILNHRKSLGRFFSIIVVAEDAHPHPDEDFLTAEERERVFQHTRLGGIGHLLAQKIEELTGIETRVTVLGYTQRGGVPTAYDRLLATRLGVKAVDMVRAGEFGYMAALQGQHMVSVPIAHAVSCIKRLDDELYETARVFFG</sequence>
<comment type="cofactor">
    <cofactor evidence="1 9">
        <name>Mg(2+)</name>
        <dbReference type="ChEBI" id="CHEBI:18420"/>
    </cofactor>
</comment>
<comment type="similarity">
    <text evidence="9">Belongs to the phosphofructokinase type A (PFKA) family. Mixed-substrate PFK group III subfamily.</text>
</comment>
<keyword evidence="5 9" id="KW-0479">Metal-binding</keyword>
<dbReference type="NCBIfam" id="TIGR02483">
    <property type="entry name" value="PFK_mixed"/>
    <property type="match status" value="1"/>
</dbReference>
<feature type="site" description="Important for substrate specificity; cannot use PPi as phosphoryl donor" evidence="9">
    <location>
        <position position="106"/>
    </location>
</feature>
<feature type="active site" description="Proton acceptor" evidence="9">
    <location>
        <position position="130"/>
    </location>
</feature>
<evidence type="ECO:0000256" key="6">
    <source>
        <dbReference type="ARBA" id="ARBA00022777"/>
    </source>
</evidence>
<proteinExistence type="inferred from homology"/>
<dbReference type="InterPro" id="IPR000023">
    <property type="entry name" value="Phosphofructokinase_dom"/>
</dbReference>
<feature type="binding site" evidence="9">
    <location>
        <position position="105"/>
    </location>
    <ligand>
        <name>Mg(2+)</name>
        <dbReference type="ChEBI" id="CHEBI:18420"/>
        <note>catalytic</note>
    </ligand>
</feature>
<name>A0ABX8B1E4_9BACT</name>
<feature type="binding site" evidence="9">
    <location>
        <begin position="74"/>
        <end position="75"/>
    </location>
    <ligand>
        <name>ATP</name>
        <dbReference type="ChEBI" id="CHEBI:30616"/>
    </ligand>
</feature>
<evidence type="ECO:0000313" key="11">
    <source>
        <dbReference type="EMBL" id="QUV93555.1"/>
    </source>
</evidence>
<dbReference type="Pfam" id="PF00365">
    <property type="entry name" value="PFK"/>
    <property type="match status" value="1"/>
</dbReference>
<keyword evidence="12" id="KW-1185">Reference proteome</keyword>
<evidence type="ECO:0000256" key="9">
    <source>
        <dbReference type="HAMAP-Rule" id="MF_01976"/>
    </source>
</evidence>
<dbReference type="Gene3D" id="3.40.50.450">
    <property type="match status" value="1"/>
</dbReference>
<dbReference type="PRINTS" id="PR00476">
    <property type="entry name" value="PHFRCTKINASE"/>
</dbReference>